<proteinExistence type="predicted"/>
<sequence length="86" mass="9361">MPHMLEMRPGCERCDANLPPGSTDARICSFECTYCSSCADGPLAGRCPNCGGDFAQRPTRTEKLLETYPAVTTRTYNPPEASKLSN</sequence>
<dbReference type="InterPro" id="IPR010696">
    <property type="entry name" value="DUF1272"/>
</dbReference>
<evidence type="ECO:0000313" key="2">
    <source>
        <dbReference type="Proteomes" id="UP001501598"/>
    </source>
</evidence>
<name>A0ABP8S4Z5_9PSEU</name>
<dbReference type="EMBL" id="BAABGT010000121">
    <property type="protein sequence ID" value="GAA4559461.1"/>
    <property type="molecule type" value="Genomic_DNA"/>
</dbReference>
<comment type="caution">
    <text evidence="1">The sequence shown here is derived from an EMBL/GenBank/DDBJ whole genome shotgun (WGS) entry which is preliminary data.</text>
</comment>
<dbReference type="Pfam" id="PF06906">
    <property type="entry name" value="DUF1272"/>
    <property type="match status" value="1"/>
</dbReference>
<organism evidence="1 2">
    <name type="scientific">Pseudonocardia xishanensis</name>
    <dbReference type="NCBI Taxonomy" id="630995"/>
    <lineage>
        <taxon>Bacteria</taxon>
        <taxon>Bacillati</taxon>
        <taxon>Actinomycetota</taxon>
        <taxon>Actinomycetes</taxon>
        <taxon>Pseudonocardiales</taxon>
        <taxon>Pseudonocardiaceae</taxon>
        <taxon>Pseudonocardia</taxon>
    </lineage>
</organism>
<dbReference type="Proteomes" id="UP001501598">
    <property type="component" value="Unassembled WGS sequence"/>
</dbReference>
<reference evidence="2" key="1">
    <citation type="journal article" date="2019" name="Int. J. Syst. Evol. Microbiol.">
        <title>The Global Catalogue of Microorganisms (GCM) 10K type strain sequencing project: providing services to taxonomists for standard genome sequencing and annotation.</title>
        <authorList>
            <consortium name="The Broad Institute Genomics Platform"/>
            <consortium name="The Broad Institute Genome Sequencing Center for Infectious Disease"/>
            <person name="Wu L."/>
            <person name="Ma J."/>
        </authorList>
    </citation>
    <scope>NUCLEOTIDE SEQUENCE [LARGE SCALE GENOMIC DNA]</scope>
    <source>
        <strain evidence="2">JCM 17906</strain>
    </source>
</reference>
<accession>A0ABP8S4Z5</accession>
<gene>
    <name evidence="1" type="ORF">GCM10023175_67430</name>
</gene>
<keyword evidence="2" id="KW-1185">Reference proteome</keyword>
<evidence type="ECO:0000313" key="1">
    <source>
        <dbReference type="EMBL" id="GAA4559461.1"/>
    </source>
</evidence>
<protein>
    <submittedName>
        <fullName evidence="1">DUF1272 domain-containing protein</fullName>
    </submittedName>
</protein>